<evidence type="ECO:0000259" key="2">
    <source>
        <dbReference type="Pfam" id="PF12697"/>
    </source>
</evidence>
<comment type="caution">
    <text evidence="3">The sequence shown here is derived from an EMBL/GenBank/DDBJ whole genome shotgun (WGS) entry which is preliminary data.</text>
</comment>
<accession>A0A849L5N8</accession>
<dbReference type="GO" id="GO:0016787">
    <property type="term" value="F:hydrolase activity"/>
    <property type="evidence" value="ECO:0007669"/>
    <property type="project" value="UniProtKB-KW"/>
</dbReference>
<evidence type="ECO:0000313" key="3">
    <source>
        <dbReference type="EMBL" id="NNU81573.1"/>
    </source>
</evidence>
<evidence type="ECO:0000256" key="1">
    <source>
        <dbReference type="ARBA" id="ARBA00022801"/>
    </source>
</evidence>
<organism evidence="3 4">
    <name type="scientific">Halovulum dunhuangense</name>
    <dbReference type="NCBI Taxonomy" id="1505036"/>
    <lineage>
        <taxon>Bacteria</taxon>
        <taxon>Pseudomonadati</taxon>
        <taxon>Pseudomonadota</taxon>
        <taxon>Alphaproteobacteria</taxon>
        <taxon>Rhodobacterales</taxon>
        <taxon>Paracoccaceae</taxon>
        <taxon>Halovulum</taxon>
    </lineage>
</organism>
<gene>
    <name evidence="3" type="ORF">HMH01_14125</name>
</gene>
<dbReference type="PANTHER" id="PTHR46118:SF4">
    <property type="entry name" value="PROTEIN ABHD11"/>
    <property type="match status" value="1"/>
</dbReference>
<proteinExistence type="predicted"/>
<dbReference type="Pfam" id="PF12697">
    <property type="entry name" value="Abhydrolase_6"/>
    <property type="match status" value="1"/>
</dbReference>
<name>A0A849L5N8_9RHOB</name>
<keyword evidence="4" id="KW-1185">Reference proteome</keyword>
<protein>
    <submittedName>
        <fullName evidence="3">Alpha/beta fold hydrolase</fullName>
    </submittedName>
</protein>
<sequence length="253" mass="27721">MLNMIDHPGPGSVPLVIAHGLFGSARNWNVIAKRLSDARRVVAVDMRNHGDSFHHPDHGYEAMATDLARVIEHLGGKADLLGHSMGGKAAMVLALTRPELLRHLIVADIAPVPYSHTQAHVVEALRAVDLSMVSRRSDADAQLKSSLPDAMLRAFLLQSLSLDDGAPRWRLNLAALADQMPRIIGFPEIDARHDGEMAFLRGGASDYVSDARLDALRGYFPKARILTMEGRGHWLHAEDPRGFEAMVREVLGT</sequence>
<evidence type="ECO:0000313" key="4">
    <source>
        <dbReference type="Proteomes" id="UP000572377"/>
    </source>
</evidence>
<dbReference type="Proteomes" id="UP000572377">
    <property type="component" value="Unassembled WGS sequence"/>
</dbReference>
<dbReference type="InterPro" id="IPR029058">
    <property type="entry name" value="AB_hydrolase_fold"/>
</dbReference>
<dbReference type="SUPFAM" id="SSF53474">
    <property type="entry name" value="alpha/beta-Hydrolases"/>
    <property type="match status" value="1"/>
</dbReference>
<dbReference type="PRINTS" id="PR00111">
    <property type="entry name" value="ABHYDROLASE"/>
</dbReference>
<dbReference type="InterPro" id="IPR000073">
    <property type="entry name" value="AB_hydrolase_1"/>
</dbReference>
<keyword evidence="1 3" id="KW-0378">Hydrolase</keyword>
<dbReference type="EMBL" id="JABFBC010000002">
    <property type="protein sequence ID" value="NNU81573.1"/>
    <property type="molecule type" value="Genomic_DNA"/>
</dbReference>
<dbReference type="PANTHER" id="PTHR46118">
    <property type="entry name" value="PROTEIN ABHD11"/>
    <property type="match status" value="1"/>
</dbReference>
<reference evidence="3 4" key="1">
    <citation type="submission" date="2020-05" db="EMBL/GenBank/DDBJ databases">
        <title>Gimesia benthica sp. nov., a novel planctomycete isolated from a deep-sea water sample of the Northwest Indian Ocean.</title>
        <authorList>
            <person name="Wang J."/>
            <person name="Ruan C."/>
            <person name="Song L."/>
            <person name="Zhu Y."/>
            <person name="Li A."/>
            <person name="Zheng X."/>
            <person name="Wang L."/>
            <person name="Lu Z."/>
            <person name="Huang Y."/>
            <person name="Du W."/>
            <person name="Zhou Y."/>
            <person name="Huang L."/>
            <person name="Dai X."/>
        </authorList>
    </citation>
    <scope>NUCLEOTIDE SEQUENCE [LARGE SCALE GENOMIC DNA]</scope>
    <source>
        <strain evidence="3 4">YYQ-30</strain>
    </source>
</reference>
<dbReference type="Gene3D" id="3.40.50.1820">
    <property type="entry name" value="alpha/beta hydrolase"/>
    <property type="match status" value="1"/>
</dbReference>
<dbReference type="AlphaFoldDB" id="A0A849L5N8"/>
<feature type="domain" description="AB hydrolase-1" evidence="2">
    <location>
        <begin position="15"/>
        <end position="244"/>
    </location>
</feature>